<dbReference type="Gene3D" id="3.40.640.10">
    <property type="entry name" value="Type I PLP-dependent aspartate aminotransferase-like (Major domain)"/>
    <property type="match status" value="1"/>
</dbReference>
<accession>A0ABR2X755</accession>
<dbReference type="Proteomes" id="UP001465668">
    <property type="component" value="Unassembled WGS sequence"/>
</dbReference>
<dbReference type="InterPro" id="IPR015424">
    <property type="entry name" value="PyrdxlP-dep_Trfase"/>
</dbReference>
<organism evidence="3 4">
    <name type="scientific">Seiridium cardinale</name>
    <dbReference type="NCBI Taxonomy" id="138064"/>
    <lineage>
        <taxon>Eukaryota</taxon>
        <taxon>Fungi</taxon>
        <taxon>Dikarya</taxon>
        <taxon>Ascomycota</taxon>
        <taxon>Pezizomycotina</taxon>
        <taxon>Sordariomycetes</taxon>
        <taxon>Xylariomycetidae</taxon>
        <taxon>Amphisphaeriales</taxon>
        <taxon>Sporocadaceae</taxon>
        <taxon>Seiridium</taxon>
    </lineage>
</organism>
<evidence type="ECO:0000313" key="3">
    <source>
        <dbReference type="EMBL" id="KAK9769462.1"/>
    </source>
</evidence>
<keyword evidence="3" id="KW-0808">Transferase</keyword>
<evidence type="ECO:0000256" key="2">
    <source>
        <dbReference type="ARBA" id="ARBA00022898"/>
    </source>
</evidence>
<dbReference type="Pfam" id="PF00202">
    <property type="entry name" value="Aminotran_3"/>
    <property type="match status" value="1"/>
</dbReference>
<protein>
    <submittedName>
        <fullName evidence="3">PLP-dependent transferase</fullName>
    </submittedName>
</protein>
<sequence length="296" mass="33034">MENVHHISPCNAYRQRNEGESDEAFVQRKKDELEQKFLQLNPKTVLGFIAEPVVGAALGCVPYVKGYLKAMRDVCHKYGALFILDEVMCGMGRTGTLHAWQAEDVVPDIQIVAKGLGGGYQSIAAMMISKKVVDVIQMRSGEFIHGLTYQAMPVQAAAALEVQRVIREDNLMENVSRQGDLLEKLLKDMLNYHPNVGDIRGRGLFWGVEFVKDKATKEPFDHKVGVANKVRDMAMSPPYNMTVYPGSGTVDGLRGDHIIIAPPYIVTKEDIRYIVQNISKVVRAVFSELDTQKLLL</sequence>
<gene>
    <name evidence="3" type="ORF">SCAR479_13856</name>
</gene>
<dbReference type="PANTHER" id="PTHR43094:SF1">
    <property type="entry name" value="AMINOTRANSFERASE CLASS-III"/>
    <property type="match status" value="1"/>
</dbReference>
<dbReference type="PANTHER" id="PTHR43094">
    <property type="entry name" value="AMINOTRANSFERASE"/>
    <property type="match status" value="1"/>
</dbReference>
<dbReference type="InterPro" id="IPR005814">
    <property type="entry name" value="Aminotrans_3"/>
</dbReference>
<keyword evidence="2" id="KW-0663">Pyridoxal phosphate</keyword>
<comment type="caution">
    <text evidence="3">The sequence shown here is derived from an EMBL/GenBank/DDBJ whole genome shotgun (WGS) entry which is preliminary data.</text>
</comment>
<keyword evidence="4" id="KW-1185">Reference proteome</keyword>
<evidence type="ECO:0000313" key="4">
    <source>
        <dbReference type="Proteomes" id="UP001465668"/>
    </source>
</evidence>
<evidence type="ECO:0000256" key="1">
    <source>
        <dbReference type="ARBA" id="ARBA00008954"/>
    </source>
</evidence>
<name>A0ABR2X755_9PEZI</name>
<dbReference type="Gene3D" id="3.90.1150.10">
    <property type="entry name" value="Aspartate Aminotransferase, domain 1"/>
    <property type="match status" value="1"/>
</dbReference>
<dbReference type="InterPro" id="IPR015421">
    <property type="entry name" value="PyrdxlP-dep_Trfase_major"/>
</dbReference>
<dbReference type="GO" id="GO:0016740">
    <property type="term" value="F:transferase activity"/>
    <property type="evidence" value="ECO:0007669"/>
    <property type="project" value="UniProtKB-KW"/>
</dbReference>
<proteinExistence type="inferred from homology"/>
<reference evidence="3 4" key="1">
    <citation type="submission" date="2024-02" db="EMBL/GenBank/DDBJ databases">
        <title>First draft genome assembly of two strains of Seiridium cardinale.</title>
        <authorList>
            <person name="Emiliani G."/>
            <person name="Scali E."/>
        </authorList>
    </citation>
    <scope>NUCLEOTIDE SEQUENCE [LARGE SCALE GENOMIC DNA]</scope>
    <source>
        <strain evidence="3 4">BM-138-000479</strain>
    </source>
</reference>
<dbReference type="SUPFAM" id="SSF53383">
    <property type="entry name" value="PLP-dependent transferases"/>
    <property type="match status" value="1"/>
</dbReference>
<dbReference type="EMBL" id="JARVKM010000123">
    <property type="protein sequence ID" value="KAK9769462.1"/>
    <property type="molecule type" value="Genomic_DNA"/>
</dbReference>
<dbReference type="InterPro" id="IPR015422">
    <property type="entry name" value="PyrdxlP-dep_Trfase_small"/>
</dbReference>
<comment type="similarity">
    <text evidence="1">Belongs to the class-III pyridoxal-phosphate-dependent aminotransferase family.</text>
</comment>